<proteinExistence type="predicted"/>
<protein>
    <recommendedName>
        <fullName evidence="4">Myb-like domain-containing protein</fullName>
    </recommendedName>
</protein>
<name>A0A319EAS9_ASPSB</name>
<dbReference type="VEuPathDB" id="FungiDB:BO78DRAFT_34117"/>
<organism evidence="2 3">
    <name type="scientific">Aspergillus sclerotiicarbonarius (strain CBS 121057 / IBT 28362)</name>
    <dbReference type="NCBI Taxonomy" id="1448318"/>
    <lineage>
        <taxon>Eukaryota</taxon>
        <taxon>Fungi</taxon>
        <taxon>Dikarya</taxon>
        <taxon>Ascomycota</taxon>
        <taxon>Pezizomycotina</taxon>
        <taxon>Eurotiomycetes</taxon>
        <taxon>Eurotiomycetidae</taxon>
        <taxon>Eurotiales</taxon>
        <taxon>Aspergillaceae</taxon>
        <taxon>Aspergillus</taxon>
        <taxon>Aspergillus subgen. Circumdati</taxon>
    </lineage>
</organism>
<feature type="compositionally biased region" description="Polar residues" evidence="1">
    <location>
        <begin position="1"/>
        <end position="10"/>
    </location>
</feature>
<feature type="region of interest" description="Disordered" evidence="1">
    <location>
        <begin position="1"/>
        <end position="255"/>
    </location>
</feature>
<feature type="compositionally biased region" description="Acidic residues" evidence="1">
    <location>
        <begin position="136"/>
        <end position="147"/>
    </location>
</feature>
<evidence type="ECO:0008006" key="4">
    <source>
        <dbReference type="Google" id="ProtNLM"/>
    </source>
</evidence>
<evidence type="ECO:0000256" key="1">
    <source>
        <dbReference type="SAM" id="MobiDB-lite"/>
    </source>
</evidence>
<dbReference type="EMBL" id="KZ826435">
    <property type="protein sequence ID" value="PYI00784.1"/>
    <property type="molecule type" value="Genomic_DNA"/>
</dbReference>
<keyword evidence="3" id="KW-1185">Reference proteome</keyword>
<sequence>MSTIPCQYQPSPRKMLLPSALPSDMRQPQTHSHVAPSQLFTTPPPSDDDYFPSGNGLLGTCRALQTLLNGSPASTPRRATPPRLQSPLQLRSPPPTRSRKRLSQKDFNLKQASPSPIVTPSRPPRGANKRCRDTFEIESEIESETDTDNTKPTHSVVAESRLRYTTPKRRRHIPNELPLGLTQSDFYSLFSPPITQSPPSPAHRPLGEHNGKEGQDLERPSYNPDAALPSIETSDDFKDTTLDEPSPIDSSPSWTAENDASLVDLVLSKIQLSRQDLDDCARKLGRDGESIGQRWQTLLGQSDVGLRRTVKRRLDES</sequence>
<feature type="compositionally biased region" description="Low complexity" evidence="1">
    <location>
        <begin position="71"/>
        <end position="91"/>
    </location>
</feature>
<reference evidence="2 3" key="1">
    <citation type="submission" date="2018-02" db="EMBL/GenBank/DDBJ databases">
        <title>The genomes of Aspergillus section Nigri reveals drivers in fungal speciation.</title>
        <authorList>
            <consortium name="DOE Joint Genome Institute"/>
            <person name="Vesth T.C."/>
            <person name="Nybo J."/>
            <person name="Theobald S."/>
            <person name="Brandl J."/>
            <person name="Frisvad J.C."/>
            <person name="Nielsen K.F."/>
            <person name="Lyhne E.K."/>
            <person name="Kogle M.E."/>
            <person name="Kuo A."/>
            <person name="Riley R."/>
            <person name="Clum A."/>
            <person name="Nolan M."/>
            <person name="Lipzen A."/>
            <person name="Salamov A."/>
            <person name="Henrissat B."/>
            <person name="Wiebenga A."/>
            <person name="De vries R.P."/>
            <person name="Grigoriev I.V."/>
            <person name="Mortensen U.H."/>
            <person name="Andersen M.R."/>
            <person name="Baker S.E."/>
        </authorList>
    </citation>
    <scope>NUCLEOTIDE SEQUENCE [LARGE SCALE GENOMIC DNA]</scope>
    <source>
        <strain evidence="2 3">CBS 121057</strain>
    </source>
</reference>
<feature type="compositionally biased region" description="Basic and acidic residues" evidence="1">
    <location>
        <begin position="205"/>
        <end position="219"/>
    </location>
</feature>
<dbReference type="AlphaFoldDB" id="A0A319EAS9"/>
<evidence type="ECO:0000313" key="2">
    <source>
        <dbReference type="EMBL" id="PYI00784.1"/>
    </source>
</evidence>
<accession>A0A319EAS9</accession>
<dbReference type="OrthoDB" id="5334491at2759"/>
<dbReference type="Proteomes" id="UP000248423">
    <property type="component" value="Unassembled WGS sequence"/>
</dbReference>
<evidence type="ECO:0000313" key="3">
    <source>
        <dbReference type="Proteomes" id="UP000248423"/>
    </source>
</evidence>
<gene>
    <name evidence="2" type="ORF">BO78DRAFT_34117</name>
</gene>